<accession>A0A520MGV7</accession>
<name>A0A520MGV7_9GAMM</name>
<dbReference type="Pfam" id="PF08240">
    <property type="entry name" value="ADH_N"/>
    <property type="match status" value="1"/>
</dbReference>
<dbReference type="InterPro" id="IPR020843">
    <property type="entry name" value="ER"/>
</dbReference>
<reference evidence="2 3" key="1">
    <citation type="submission" date="2019-02" db="EMBL/GenBank/DDBJ databases">
        <title>Prokaryotic population dynamics and viral predation in marine succession experiment using metagenomics: the confinement effect.</title>
        <authorList>
            <person name="Haro-Moreno J.M."/>
            <person name="Rodriguez-Valera F."/>
            <person name="Lopez-Perez M."/>
        </authorList>
    </citation>
    <scope>NUCLEOTIDE SEQUENCE [LARGE SCALE GENOMIC DNA]</scope>
    <source>
        <strain evidence="2">MED-G170</strain>
    </source>
</reference>
<dbReference type="AlphaFoldDB" id="A0A520MGV7"/>
<protein>
    <submittedName>
        <fullName evidence="2">NAD(P)-dependent alcohol dehydrogenase</fullName>
    </submittedName>
</protein>
<dbReference type="EMBL" id="SHBP01000004">
    <property type="protein sequence ID" value="RZO20458.1"/>
    <property type="molecule type" value="Genomic_DNA"/>
</dbReference>
<dbReference type="Pfam" id="PF00107">
    <property type="entry name" value="ADH_zinc_N"/>
    <property type="match status" value="1"/>
</dbReference>
<gene>
    <name evidence="2" type="ORF">EVB03_04140</name>
</gene>
<dbReference type="InterPro" id="IPR052711">
    <property type="entry name" value="Zinc_ADH-like"/>
</dbReference>
<evidence type="ECO:0000259" key="1">
    <source>
        <dbReference type="SMART" id="SM00829"/>
    </source>
</evidence>
<dbReference type="Gene3D" id="3.90.180.10">
    <property type="entry name" value="Medium-chain alcohol dehydrogenases, catalytic domain"/>
    <property type="match status" value="1"/>
</dbReference>
<dbReference type="InterPro" id="IPR013149">
    <property type="entry name" value="ADH-like_C"/>
</dbReference>
<dbReference type="SUPFAM" id="SSF51735">
    <property type="entry name" value="NAD(P)-binding Rossmann-fold domains"/>
    <property type="match status" value="1"/>
</dbReference>
<feature type="domain" description="Enoyl reductase (ER)" evidence="1">
    <location>
        <begin position="10"/>
        <end position="332"/>
    </location>
</feature>
<sequence length="336" mass="35534">MRQIKLSNPGGLNNLQLVQSPKPSPGKGEILVKVFASSLNYHDLLVALGHIPTQDGRVVLSDCAGEIAEVGSGVTKWKIGDQVISCCYPNWIDGDPKAENLSFIGDNEDGYSTEYIAISQDSVTRMPSGWSMAEAATLPCAGLTAWRALVDRGNLKPGQTVLIQGTGGVSIFALQLAKSMGAKVIATSSSAGKMDKLLSLGADEVINYKEEPAWGKAVLAKTNGLGVDHVIEVGGGGTFGESIRAVKMGGHIALIGVLSGPAVSEIILPRIFMKQINLSGIAMANQQSQLAMVDYLDNSDIRPIISDSFDLADLGAAFQHQIDNKHFGKISITMNN</sequence>
<dbReference type="CDD" id="cd08276">
    <property type="entry name" value="MDR7"/>
    <property type="match status" value="1"/>
</dbReference>
<dbReference type="SMART" id="SM00829">
    <property type="entry name" value="PKS_ER"/>
    <property type="match status" value="1"/>
</dbReference>
<organism evidence="2 3">
    <name type="scientific">SAR92 clade bacterium</name>
    <dbReference type="NCBI Taxonomy" id="2315479"/>
    <lineage>
        <taxon>Bacteria</taxon>
        <taxon>Pseudomonadati</taxon>
        <taxon>Pseudomonadota</taxon>
        <taxon>Gammaproteobacteria</taxon>
        <taxon>Cellvibrionales</taxon>
        <taxon>Porticoccaceae</taxon>
        <taxon>SAR92 clade</taxon>
    </lineage>
</organism>
<dbReference type="InterPro" id="IPR013154">
    <property type="entry name" value="ADH-like_N"/>
</dbReference>
<evidence type="ECO:0000313" key="3">
    <source>
        <dbReference type="Proteomes" id="UP000315889"/>
    </source>
</evidence>
<proteinExistence type="predicted"/>
<evidence type="ECO:0000313" key="2">
    <source>
        <dbReference type="EMBL" id="RZO20458.1"/>
    </source>
</evidence>
<dbReference type="PANTHER" id="PTHR45033">
    <property type="match status" value="1"/>
</dbReference>
<comment type="caution">
    <text evidence="2">The sequence shown here is derived from an EMBL/GenBank/DDBJ whole genome shotgun (WGS) entry which is preliminary data.</text>
</comment>
<dbReference type="Proteomes" id="UP000315889">
    <property type="component" value="Unassembled WGS sequence"/>
</dbReference>
<dbReference type="Gene3D" id="3.40.50.720">
    <property type="entry name" value="NAD(P)-binding Rossmann-like Domain"/>
    <property type="match status" value="1"/>
</dbReference>
<dbReference type="SUPFAM" id="SSF50129">
    <property type="entry name" value="GroES-like"/>
    <property type="match status" value="1"/>
</dbReference>
<dbReference type="PANTHER" id="PTHR45033:SF2">
    <property type="entry name" value="ZINC-TYPE ALCOHOL DEHYDROGENASE-LIKE PROTEIN C1773.06C"/>
    <property type="match status" value="1"/>
</dbReference>
<dbReference type="InterPro" id="IPR011032">
    <property type="entry name" value="GroES-like_sf"/>
</dbReference>
<dbReference type="GO" id="GO:0016491">
    <property type="term" value="F:oxidoreductase activity"/>
    <property type="evidence" value="ECO:0007669"/>
    <property type="project" value="InterPro"/>
</dbReference>
<dbReference type="InterPro" id="IPR036291">
    <property type="entry name" value="NAD(P)-bd_dom_sf"/>
</dbReference>